<protein>
    <submittedName>
        <fullName evidence="2">Tightly bound bacterial magnetic particle protein</fullName>
    </submittedName>
</protein>
<keyword evidence="1" id="KW-0812">Transmembrane</keyword>
<sequence length="138" mass="13663">MHIQQKEQTYPLRQTALPVGAITAMGAAGAIIGGTAAAAKDLRQVKSGDMTREAAAGHILKEALGSGLATAAGAVAGTFFRSNILGLAAMAVVGVGAKYLYDGVAGLAAEKAKTAAKSVAKTVTKAAAKAETVKPAKA</sequence>
<dbReference type="Pfam" id="PF26373">
    <property type="entry name" value="MamC"/>
    <property type="match status" value="1"/>
</dbReference>
<feature type="transmembrane region" description="Helical" evidence="1">
    <location>
        <begin position="84"/>
        <end position="101"/>
    </location>
</feature>
<dbReference type="EMBL" id="LNQE01000316">
    <property type="protein sequence ID" value="KUG27553.1"/>
    <property type="molecule type" value="Genomic_DNA"/>
</dbReference>
<evidence type="ECO:0000313" key="2">
    <source>
        <dbReference type="EMBL" id="KUG27553.1"/>
    </source>
</evidence>
<name>A0A0W8G3D1_9ZZZZ</name>
<feature type="transmembrane region" description="Helical" evidence="1">
    <location>
        <begin position="59"/>
        <end position="78"/>
    </location>
</feature>
<gene>
    <name evidence="2" type="ORF">ASZ90_002587</name>
</gene>
<proteinExistence type="predicted"/>
<dbReference type="InterPro" id="IPR058956">
    <property type="entry name" value="MamC"/>
</dbReference>
<accession>A0A0W8G3D1</accession>
<keyword evidence="1" id="KW-0472">Membrane</keyword>
<feature type="transmembrane region" description="Helical" evidence="1">
    <location>
        <begin position="16"/>
        <end position="39"/>
    </location>
</feature>
<organism evidence="2">
    <name type="scientific">hydrocarbon metagenome</name>
    <dbReference type="NCBI Taxonomy" id="938273"/>
    <lineage>
        <taxon>unclassified sequences</taxon>
        <taxon>metagenomes</taxon>
        <taxon>ecological metagenomes</taxon>
    </lineage>
</organism>
<reference evidence="2" key="1">
    <citation type="journal article" date="2015" name="Proc. Natl. Acad. Sci. U.S.A.">
        <title>Networks of energetic and metabolic interactions define dynamics in microbial communities.</title>
        <authorList>
            <person name="Embree M."/>
            <person name="Liu J.K."/>
            <person name="Al-Bassam M.M."/>
            <person name="Zengler K."/>
        </authorList>
    </citation>
    <scope>NUCLEOTIDE SEQUENCE</scope>
</reference>
<dbReference type="AlphaFoldDB" id="A0A0W8G3D1"/>
<keyword evidence="1" id="KW-1133">Transmembrane helix</keyword>
<evidence type="ECO:0000256" key="1">
    <source>
        <dbReference type="SAM" id="Phobius"/>
    </source>
</evidence>
<comment type="caution">
    <text evidence="2">The sequence shown here is derived from an EMBL/GenBank/DDBJ whole genome shotgun (WGS) entry which is preliminary data.</text>
</comment>